<organism evidence="4 5">
    <name type="scientific">Rotaria sordida</name>
    <dbReference type="NCBI Taxonomy" id="392033"/>
    <lineage>
        <taxon>Eukaryota</taxon>
        <taxon>Metazoa</taxon>
        <taxon>Spiralia</taxon>
        <taxon>Gnathifera</taxon>
        <taxon>Rotifera</taxon>
        <taxon>Eurotatoria</taxon>
        <taxon>Bdelloidea</taxon>
        <taxon>Philodinida</taxon>
        <taxon>Philodinidae</taxon>
        <taxon>Rotaria</taxon>
    </lineage>
</organism>
<dbReference type="CDD" id="cd00130">
    <property type="entry name" value="PAS"/>
    <property type="match status" value="2"/>
</dbReference>
<evidence type="ECO:0000313" key="4">
    <source>
        <dbReference type="EMBL" id="CAF1194332.1"/>
    </source>
</evidence>
<feature type="domain" description="BHLH" evidence="3">
    <location>
        <begin position="22"/>
        <end position="91"/>
    </location>
</feature>
<dbReference type="InterPro" id="IPR036638">
    <property type="entry name" value="HLH_DNA-bd_sf"/>
</dbReference>
<dbReference type="NCBIfam" id="TIGR00229">
    <property type="entry name" value="sensory_box"/>
    <property type="match status" value="1"/>
</dbReference>
<evidence type="ECO:0008006" key="6">
    <source>
        <dbReference type="Google" id="ProtNLM"/>
    </source>
</evidence>
<reference evidence="4" key="1">
    <citation type="submission" date="2021-02" db="EMBL/GenBank/DDBJ databases">
        <authorList>
            <person name="Nowell W R."/>
        </authorList>
    </citation>
    <scope>NUCLEOTIDE SEQUENCE</scope>
</reference>
<dbReference type="InterPro" id="IPR035965">
    <property type="entry name" value="PAS-like_dom_sf"/>
</dbReference>
<dbReference type="SUPFAM" id="SSF55785">
    <property type="entry name" value="PYP-like sensor domain (PAS domain)"/>
    <property type="match status" value="2"/>
</dbReference>
<dbReference type="InterPro" id="IPR000014">
    <property type="entry name" value="PAS"/>
</dbReference>
<dbReference type="Pfam" id="PF14598">
    <property type="entry name" value="PAS_11"/>
    <property type="match status" value="1"/>
</dbReference>
<sequence>MNKSNTNLKRTHTIEDSKHAPAKRQFRNENEKRRRDLFSQLVANLEDILNIEKKSSSDDQINKTSSSSSSQTNKLDKASILCETAIYLRKHHHKLTIEPTTPSSSSKRTVDQINDTIDFSWKPPSNILINEEWIQTTIESMNCFFLVTKSDPYNCQIVYVSKNISSLLDYSQNELLNRSLFEFISPRDHDHLRDYFLKDHRVLSPCDLSWKRAGTDEHEQCTIIGAFRQKNREKEENDEKYLMSIVKVNTLDRTILINNFNSINQFTTRLNLHGRFIHIDSKAREFLGYSSYELIGHTHFDFVHPDDLPIIVQAHQIWKTNGNGKSEPYRFLSKGQQWIYLQTHCQVQINSWTGKPESYLCTTYPLQNSSDSLQKPLSYKSLSSQTANYSIQAPLTTTTNTTSKSSSQKSDSSSDTQIKSFLSHLGNETYRRNIRDKLNEHRLHKQAEIRVREDEIKIIEDIVQFINEFELKRSTNLSPKPLNPSLPICVTTTTPTTTPTTTTTTAIIDSTSQINQEDSTNENNELKTTNNRTVLSSASLIGTIDELSLQSSSMNYRQNSSTDNPNIRLSKDENLFDTLTNSLFSPQQGTFCLSSPITSFSILSHSSPATSIILSISPTSTPPPSTLTTTELSPSNNYRTINNDNDIILSSTESITTNPNSNMIPTEQPPIKSSFNRSLPHSLVS</sequence>
<proteinExistence type="predicted"/>
<dbReference type="Gene3D" id="4.10.280.10">
    <property type="entry name" value="Helix-loop-helix DNA-binding domain"/>
    <property type="match status" value="1"/>
</dbReference>
<evidence type="ECO:0000259" key="2">
    <source>
        <dbReference type="PROSITE" id="PS50112"/>
    </source>
</evidence>
<dbReference type="Pfam" id="PF13426">
    <property type="entry name" value="PAS_9"/>
    <property type="match status" value="1"/>
</dbReference>
<dbReference type="Gene3D" id="3.30.450.20">
    <property type="entry name" value="PAS domain"/>
    <property type="match status" value="2"/>
</dbReference>
<feature type="region of interest" description="Disordered" evidence="1">
    <location>
        <begin position="1"/>
        <end position="32"/>
    </location>
</feature>
<feature type="domain" description="PAS" evidence="2">
    <location>
        <begin position="252"/>
        <end position="307"/>
    </location>
</feature>
<dbReference type="Pfam" id="PF00010">
    <property type="entry name" value="HLH"/>
    <property type="match status" value="1"/>
</dbReference>
<evidence type="ECO:0000313" key="5">
    <source>
        <dbReference type="Proteomes" id="UP000663870"/>
    </source>
</evidence>
<protein>
    <recommendedName>
        <fullName evidence="6">Circadian locomoter output cycles protein kaput-like</fullName>
    </recommendedName>
</protein>
<dbReference type="Proteomes" id="UP000663870">
    <property type="component" value="Unassembled WGS sequence"/>
</dbReference>
<feature type="region of interest" description="Disordered" evidence="1">
    <location>
        <begin position="656"/>
        <end position="685"/>
    </location>
</feature>
<dbReference type="PROSITE" id="PS50112">
    <property type="entry name" value="PAS"/>
    <property type="match status" value="2"/>
</dbReference>
<keyword evidence="5" id="KW-1185">Reference proteome</keyword>
<dbReference type="SUPFAM" id="SSF47459">
    <property type="entry name" value="HLH, helix-loop-helix DNA-binding domain"/>
    <property type="match status" value="1"/>
</dbReference>
<comment type="caution">
    <text evidence="4">The sequence shown here is derived from an EMBL/GenBank/DDBJ whole genome shotgun (WGS) entry which is preliminary data.</text>
</comment>
<feature type="domain" description="PAS" evidence="2">
    <location>
        <begin position="130"/>
        <end position="194"/>
    </location>
</feature>
<accession>A0A814W5T0</accession>
<dbReference type="InterPro" id="IPR050933">
    <property type="entry name" value="Circadian_TF"/>
</dbReference>
<dbReference type="PROSITE" id="PS50888">
    <property type="entry name" value="BHLH"/>
    <property type="match status" value="1"/>
</dbReference>
<gene>
    <name evidence="4" type="ORF">JXQ802_LOCUS24059</name>
</gene>
<feature type="region of interest" description="Disordered" evidence="1">
    <location>
        <begin position="509"/>
        <end position="529"/>
    </location>
</feature>
<name>A0A814W5T0_9BILA</name>
<dbReference type="PANTHER" id="PTHR23042">
    <property type="entry name" value="CIRCADIAN PROTEIN CLOCK/ARNT/BMAL/PAS"/>
    <property type="match status" value="1"/>
</dbReference>
<dbReference type="InterPro" id="IPR011598">
    <property type="entry name" value="bHLH_dom"/>
</dbReference>
<feature type="compositionally biased region" description="Polar residues" evidence="1">
    <location>
        <begin position="509"/>
        <end position="518"/>
    </location>
</feature>
<dbReference type="EMBL" id="CAJNOL010000771">
    <property type="protein sequence ID" value="CAF1194332.1"/>
    <property type="molecule type" value="Genomic_DNA"/>
</dbReference>
<dbReference type="AlphaFoldDB" id="A0A814W5T0"/>
<dbReference type="SMART" id="SM00091">
    <property type="entry name" value="PAS"/>
    <property type="match status" value="2"/>
</dbReference>
<feature type="region of interest" description="Disordered" evidence="1">
    <location>
        <begin position="397"/>
        <end position="417"/>
    </location>
</feature>
<evidence type="ECO:0000259" key="3">
    <source>
        <dbReference type="PROSITE" id="PS50888"/>
    </source>
</evidence>
<dbReference type="GO" id="GO:0046983">
    <property type="term" value="F:protein dimerization activity"/>
    <property type="evidence" value="ECO:0007669"/>
    <property type="project" value="InterPro"/>
</dbReference>
<evidence type="ECO:0000256" key="1">
    <source>
        <dbReference type="SAM" id="MobiDB-lite"/>
    </source>
</evidence>